<protein>
    <recommendedName>
        <fullName evidence="4 5">Translation initiation factor IF-3</fullName>
    </recommendedName>
</protein>
<evidence type="ECO:0000256" key="2">
    <source>
        <dbReference type="ARBA" id="ARBA00022540"/>
    </source>
</evidence>
<dbReference type="HAMAP" id="MF_00080">
    <property type="entry name" value="IF_3"/>
    <property type="match status" value="1"/>
</dbReference>
<dbReference type="InterPro" id="IPR019814">
    <property type="entry name" value="Translation_initiation_fac_3_N"/>
</dbReference>
<evidence type="ECO:0000256" key="3">
    <source>
        <dbReference type="ARBA" id="ARBA00022917"/>
    </source>
</evidence>
<dbReference type="Proteomes" id="UP000330807">
    <property type="component" value="Unassembled WGS sequence"/>
</dbReference>
<dbReference type="Gene3D" id="3.10.20.80">
    <property type="entry name" value="Translation initiation factor 3 (IF-3), N-terminal domain"/>
    <property type="match status" value="1"/>
</dbReference>
<keyword evidence="4" id="KW-0963">Cytoplasm</keyword>
<dbReference type="GO" id="GO:0003743">
    <property type="term" value="F:translation initiation factor activity"/>
    <property type="evidence" value="ECO:0007669"/>
    <property type="project" value="UniProtKB-UniRule"/>
</dbReference>
<evidence type="ECO:0000313" key="8">
    <source>
        <dbReference type="EMBL" id="VWL95603.1"/>
    </source>
</evidence>
<dbReference type="GO" id="GO:0016020">
    <property type="term" value="C:membrane"/>
    <property type="evidence" value="ECO:0007669"/>
    <property type="project" value="TreeGrafter"/>
</dbReference>
<dbReference type="Pfam" id="PF05198">
    <property type="entry name" value="IF3_N"/>
    <property type="match status" value="1"/>
</dbReference>
<dbReference type="AlphaFoldDB" id="A0A5K1J199"/>
<comment type="similarity">
    <text evidence="1 4">Belongs to the IF-3 family.</text>
</comment>
<evidence type="ECO:0000313" key="9">
    <source>
        <dbReference type="Proteomes" id="UP000330807"/>
    </source>
</evidence>
<feature type="domain" description="Translation initiation factor 3 C-terminal" evidence="6">
    <location>
        <begin position="106"/>
        <end position="190"/>
    </location>
</feature>
<evidence type="ECO:0000256" key="1">
    <source>
        <dbReference type="ARBA" id="ARBA00005439"/>
    </source>
</evidence>
<keyword evidence="3 4" id="KW-0648">Protein biosynthesis</keyword>
<dbReference type="InterPro" id="IPR001288">
    <property type="entry name" value="Translation_initiation_fac_3"/>
</dbReference>
<dbReference type="InterPro" id="IPR036787">
    <property type="entry name" value="T_IF-3_N_sf"/>
</dbReference>
<evidence type="ECO:0000259" key="6">
    <source>
        <dbReference type="Pfam" id="PF00707"/>
    </source>
</evidence>
<dbReference type="Gene3D" id="3.30.110.10">
    <property type="entry name" value="Translation initiation factor 3 (IF-3), C-terminal domain"/>
    <property type="match status" value="1"/>
</dbReference>
<dbReference type="NCBIfam" id="TIGR00168">
    <property type="entry name" value="infC"/>
    <property type="match status" value="1"/>
</dbReference>
<comment type="subcellular location">
    <subcellularLocation>
        <location evidence="4">Cytoplasm</location>
    </subcellularLocation>
</comment>
<dbReference type="InterPro" id="IPR036788">
    <property type="entry name" value="T_IF-3_C_sf"/>
</dbReference>
<gene>
    <name evidence="4 8" type="primary">infC</name>
    <name evidence="8" type="ORF">LMKDKBCB_01865</name>
</gene>
<dbReference type="FunFam" id="3.10.20.80:FF:000001">
    <property type="entry name" value="Translation initiation factor IF-3"/>
    <property type="match status" value="1"/>
</dbReference>
<proteinExistence type="inferred from homology"/>
<dbReference type="GO" id="GO:0005829">
    <property type="term" value="C:cytosol"/>
    <property type="evidence" value="ECO:0007669"/>
    <property type="project" value="TreeGrafter"/>
</dbReference>
<name>A0A5K1J199_9ACTN</name>
<dbReference type="GO" id="GO:0032790">
    <property type="term" value="P:ribosome disassembly"/>
    <property type="evidence" value="ECO:0007669"/>
    <property type="project" value="TreeGrafter"/>
</dbReference>
<dbReference type="FunFam" id="3.30.110.10:FF:000001">
    <property type="entry name" value="Translation initiation factor IF-3"/>
    <property type="match status" value="1"/>
</dbReference>
<dbReference type="Pfam" id="PF00707">
    <property type="entry name" value="IF3_C"/>
    <property type="match status" value="1"/>
</dbReference>
<dbReference type="GO" id="GO:0043022">
    <property type="term" value="F:ribosome binding"/>
    <property type="evidence" value="ECO:0007669"/>
    <property type="project" value="UniProtKB-ARBA"/>
</dbReference>
<dbReference type="SUPFAM" id="SSF55200">
    <property type="entry name" value="Translation initiation factor IF3, C-terminal domain"/>
    <property type="match status" value="1"/>
</dbReference>
<reference evidence="8 9" key="1">
    <citation type="submission" date="2019-10" db="EMBL/GenBank/DDBJ databases">
        <authorList>
            <person name="Wolf R A."/>
        </authorList>
    </citation>
    <scope>NUCLEOTIDE SEQUENCE [LARGE SCALE GENOMIC DNA]</scope>
    <source>
        <strain evidence="8">Collinsella_aerofaciens_AK_138A</strain>
    </source>
</reference>
<evidence type="ECO:0000259" key="7">
    <source>
        <dbReference type="Pfam" id="PF05198"/>
    </source>
</evidence>
<comment type="function">
    <text evidence="4">IF-3 binds to the 30S ribosomal subunit and shifts the equilibrium between 70S ribosomes and their 50S and 30S subunits in favor of the free subunits, thus enhancing the availability of 30S subunits on which protein synthesis initiation begins.</text>
</comment>
<dbReference type="PANTHER" id="PTHR10938:SF0">
    <property type="entry name" value="TRANSLATION INITIATION FACTOR IF-3, MITOCHONDRIAL"/>
    <property type="match status" value="1"/>
</dbReference>
<organism evidence="8 9">
    <name type="scientific">Collinsella aerofaciens</name>
    <dbReference type="NCBI Taxonomy" id="74426"/>
    <lineage>
        <taxon>Bacteria</taxon>
        <taxon>Bacillati</taxon>
        <taxon>Actinomycetota</taxon>
        <taxon>Coriobacteriia</taxon>
        <taxon>Coriobacteriales</taxon>
        <taxon>Coriobacteriaceae</taxon>
        <taxon>Collinsella</taxon>
    </lineage>
</organism>
<dbReference type="SUPFAM" id="SSF54364">
    <property type="entry name" value="Translation initiation factor IF3, N-terminal domain"/>
    <property type="match status" value="1"/>
</dbReference>
<evidence type="ECO:0000256" key="5">
    <source>
        <dbReference type="NCBIfam" id="TIGR00168"/>
    </source>
</evidence>
<comment type="subunit">
    <text evidence="4">Monomer.</text>
</comment>
<accession>A0A5K1J199</accession>
<feature type="domain" description="Translation initiation factor 3 N-terminal" evidence="7">
    <location>
        <begin position="30"/>
        <end position="99"/>
    </location>
</feature>
<evidence type="ECO:0000256" key="4">
    <source>
        <dbReference type="HAMAP-Rule" id="MF_00080"/>
    </source>
</evidence>
<dbReference type="EMBL" id="CABWIH010000036">
    <property type="protein sequence ID" value="VWL95603.1"/>
    <property type="molecule type" value="Genomic_DNA"/>
</dbReference>
<dbReference type="InterPro" id="IPR019815">
    <property type="entry name" value="Translation_initiation_fac_3_C"/>
</dbReference>
<keyword evidence="2 4" id="KW-0396">Initiation factor</keyword>
<sequence length="205" mass="22998">MCTTWLLKSAGLFFLRMEVGKIAKSDDTRINDEITASSCRLIGVDGSQLGLFAIRDAQRVADDQGLDLVEIAPNAEPPVCKVMDYGKFKYQQAMKAKAARKNQSKVEVKEMKFRPKIDVGDYETKKGHVLRFLKKGARVKITIMFRGREMAHPEQGLNVLERLAEDLKPYATVESKPKMEGRNMLMLLAPIKGAFDEDKAASDTK</sequence>
<dbReference type="PANTHER" id="PTHR10938">
    <property type="entry name" value="TRANSLATION INITIATION FACTOR IF-3"/>
    <property type="match status" value="1"/>
</dbReference>